<dbReference type="GO" id="GO:0008168">
    <property type="term" value="F:methyltransferase activity"/>
    <property type="evidence" value="ECO:0007669"/>
    <property type="project" value="UniProtKB-KW"/>
</dbReference>
<gene>
    <name evidence="7" type="ORF">ACFQND_09470</name>
</gene>
<dbReference type="Gene3D" id="3.40.50.150">
    <property type="entry name" value="Vaccinia Virus protein VP39"/>
    <property type="match status" value="1"/>
</dbReference>
<reference evidence="8" key="1">
    <citation type="journal article" date="2019" name="Int. J. Syst. Evol. Microbiol.">
        <title>The Global Catalogue of Microorganisms (GCM) 10K type strain sequencing project: providing services to taxonomists for standard genome sequencing and annotation.</title>
        <authorList>
            <consortium name="The Broad Institute Genomics Platform"/>
            <consortium name="The Broad Institute Genome Sequencing Center for Infectious Disease"/>
            <person name="Wu L."/>
            <person name="Ma J."/>
        </authorList>
    </citation>
    <scope>NUCLEOTIDE SEQUENCE [LARGE SCALE GENOMIC DNA]</scope>
    <source>
        <strain evidence="8">CCUG 39402</strain>
    </source>
</reference>
<sequence>MTPWPTLPDLPPGMSATPDRAHGQDFTKPFVHDDGQARSLHFTKGELQSRMNRHSPWQLEVDYTLTMMGFLLLQPAPASIAMVGLGGGSLAKFCYRQLPECRMTVLENNPHVIALRRDFCVPDDDARFQVMEGDGAAFMASPAAGFDVLLIDGFDHEGQPAALCSQPFYDDCFAALNPGGVLAVNLHYDDSNYPVWAERILRSFGGNAVEVPAPEKSNCIIFASRGAPISPRRIRLHASLARLDGEARAQLKPEFARIVWTMKDLDET</sequence>
<keyword evidence="7" id="KW-0489">Methyltransferase</keyword>
<evidence type="ECO:0000256" key="4">
    <source>
        <dbReference type="PROSITE-ProRule" id="PRU00354"/>
    </source>
</evidence>
<comment type="caution">
    <text evidence="7">The sequence shown here is derived from an EMBL/GenBank/DDBJ whole genome shotgun (WGS) entry which is preliminary data.</text>
</comment>
<dbReference type="Pfam" id="PF01564">
    <property type="entry name" value="Spermine_synth"/>
    <property type="match status" value="1"/>
</dbReference>
<evidence type="ECO:0000313" key="7">
    <source>
        <dbReference type="EMBL" id="MFC6281458.1"/>
    </source>
</evidence>
<feature type="region of interest" description="Disordered" evidence="5">
    <location>
        <begin position="1"/>
        <end position="25"/>
    </location>
</feature>
<accession>A0ABW1TX26</accession>
<dbReference type="CDD" id="cd02440">
    <property type="entry name" value="AdoMet_MTases"/>
    <property type="match status" value="1"/>
</dbReference>
<keyword evidence="8" id="KW-1185">Reference proteome</keyword>
<evidence type="ECO:0000256" key="5">
    <source>
        <dbReference type="SAM" id="MobiDB-lite"/>
    </source>
</evidence>
<dbReference type="InterPro" id="IPR029063">
    <property type="entry name" value="SAM-dependent_MTases_sf"/>
</dbReference>
<organism evidence="7 8">
    <name type="scientific">Polaromonas aquatica</name>
    <dbReference type="NCBI Taxonomy" id="332657"/>
    <lineage>
        <taxon>Bacteria</taxon>
        <taxon>Pseudomonadati</taxon>
        <taxon>Pseudomonadota</taxon>
        <taxon>Betaproteobacteria</taxon>
        <taxon>Burkholderiales</taxon>
        <taxon>Comamonadaceae</taxon>
        <taxon>Polaromonas</taxon>
    </lineage>
</organism>
<dbReference type="PANTHER" id="PTHR43317">
    <property type="entry name" value="THERMOSPERMINE SYNTHASE ACAULIS5"/>
    <property type="match status" value="1"/>
</dbReference>
<proteinExistence type="inferred from homology"/>
<dbReference type="RefSeq" id="WP_371439122.1">
    <property type="nucleotide sequence ID" value="NZ_JBHSRS010000018.1"/>
</dbReference>
<comment type="similarity">
    <text evidence="1">Belongs to the spermidine/spermine synthase family.</text>
</comment>
<dbReference type="EMBL" id="JBHSRS010000018">
    <property type="protein sequence ID" value="MFC6281458.1"/>
    <property type="molecule type" value="Genomic_DNA"/>
</dbReference>
<evidence type="ECO:0000256" key="2">
    <source>
        <dbReference type="ARBA" id="ARBA00022679"/>
    </source>
</evidence>
<evidence type="ECO:0000259" key="6">
    <source>
        <dbReference type="PROSITE" id="PS51006"/>
    </source>
</evidence>
<dbReference type="Proteomes" id="UP001596270">
    <property type="component" value="Unassembled WGS sequence"/>
</dbReference>
<keyword evidence="3 4" id="KW-0620">Polyamine biosynthesis</keyword>
<dbReference type="InterPro" id="IPR030374">
    <property type="entry name" value="PABS"/>
</dbReference>
<feature type="compositionally biased region" description="Pro residues" evidence="5">
    <location>
        <begin position="1"/>
        <end position="11"/>
    </location>
</feature>
<dbReference type="PROSITE" id="PS51006">
    <property type="entry name" value="PABS_2"/>
    <property type="match status" value="1"/>
</dbReference>
<protein>
    <submittedName>
        <fullName evidence="7">Methyltransferase</fullName>
    </submittedName>
</protein>
<keyword evidence="2 4" id="KW-0808">Transferase</keyword>
<evidence type="ECO:0000313" key="8">
    <source>
        <dbReference type="Proteomes" id="UP001596270"/>
    </source>
</evidence>
<feature type="active site" description="Proton acceptor" evidence="4">
    <location>
        <position position="152"/>
    </location>
</feature>
<dbReference type="PANTHER" id="PTHR43317:SF11">
    <property type="entry name" value="POLYAMINE AMINOPROPYLTRANSFERASE 2"/>
    <property type="match status" value="1"/>
</dbReference>
<dbReference type="SUPFAM" id="SSF53335">
    <property type="entry name" value="S-adenosyl-L-methionine-dependent methyltransferases"/>
    <property type="match status" value="1"/>
</dbReference>
<dbReference type="GO" id="GO:0032259">
    <property type="term" value="P:methylation"/>
    <property type="evidence" value="ECO:0007669"/>
    <property type="project" value="UniProtKB-KW"/>
</dbReference>
<evidence type="ECO:0000256" key="3">
    <source>
        <dbReference type="ARBA" id="ARBA00023115"/>
    </source>
</evidence>
<evidence type="ECO:0000256" key="1">
    <source>
        <dbReference type="ARBA" id="ARBA00007867"/>
    </source>
</evidence>
<name>A0ABW1TX26_9BURK</name>
<feature type="domain" description="PABS" evidence="6">
    <location>
        <begin position="2"/>
        <end position="228"/>
    </location>
</feature>